<feature type="region of interest" description="Disordered" evidence="2">
    <location>
        <begin position="1"/>
        <end position="27"/>
    </location>
</feature>
<feature type="transmembrane region" description="Helical" evidence="3">
    <location>
        <begin position="1347"/>
        <end position="1367"/>
    </location>
</feature>
<feature type="region of interest" description="Disordered" evidence="2">
    <location>
        <begin position="332"/>
        <end position="379"/>
    </location>
</feature>
<organism evidence="4 5">
    <name type="scientific">Edaphochlamys debaryana</name>
    <dbReference type="NCBI Taxonomy" id="47281"/>
    <lineage>
        <taxon>Eukaryota</taxon>
        <taxon>Viridiplantae</taxon>
        <taxon>Chlorophyta</taxon>
        <taxon>core chlorophytes</taxon>
        <taxon>Chlorophyceae</taxon>
        <taxon>CS clade</taxon>
        <taxon>Chlamydomonadales</taxon>
        <taxon>Chlamydomonadales incertae sedis</taxon>
        <taxon>Edaphochlamys</taxon>
    </lineage>
</organism>
<feature type="compositionally biased region" description="Low complexity" evidence="2">
    <location>
        <begin position="493"/>
        <end position="519"/>
    </location>
</feature>
<feature type="compositionally biased region" description="Low complexity" evidence="2">
    <location>
        <begin position="342"/>
        <end position="351"/>
    </location>
</feature>
<feature type="compositionally biased region" description="Gly residues" evidence="2">
    <location>
        <begin position="611"/>
        <end position="636"/>
    </location>
</feature>
<feature type="region of interest" description="Disordered" evidence="2">
    <location>
        <begin position="870"/>
        <end position="892"/>
    </location>
</feature>
<feature type="region of interest" description="Disordered" evidence="2">
    <location>
        <begin position="492"/>
        <end position="636"/>
    </location>
</feature>
<keyword evidence="3" id="KW-1133">Transmembrane helix</keyword>
<protein>
    <submittedName>
        <fullName evidence="4">Uncharacterized protein</fullName>
    </submittedName>
</protein>
<feature type="region of interest" description="Disordered" evidence="2">
    <location>
        <begin position="1035"/>
        <end position="1054"/>
    </location>
</feature>
<proteinExistence type="predicted"/>
<sequence>MYHAATPAKAQPEPRGQPDTLQEQPAAAAPPRNNCCCSYVCQSPASPAAANIKQSGELSLAARAGAAGDAARARKRQVLAWRVVVELTSLLLDLVLLNALLLRRLAEGRMCTPSGGGPASALQDLPLRPAASAADAALAAFPCGGGRWAVAAALGRLLLRPWARLAVYDIGNVLSLAVHAVRLCVVLAAPRAYFASGLRDGLSVASTLAQLGGSLAAALLAPAAALGVGSTACLGGATGHRAALFYAARGLTVQQLPSRVQALLAPVAWLLFLLNALALNRRLLPPGDPLRSPLALAALALRLLLCVAVLPYIGCALWERYWKRLAAGGGGGRQRGGGGAGAEQAAAAAEGDVPWRGGLRHRTRPQPQQLATSSAESSGGWALEESAPCVFTAPPAAGPEHPPPRGETAAPARTEAAAGGQGSGGPRPSAPYPPAAAAPPPAEAMAGDGGGAGAPSAAAAARPAGRPSALYRSPRENVTLALKLTAPIPRPGQATTAAVTAPSPSSSSAALPAGPSQAQRGSDSGSADTSQWSSAPPASPSQFTPRSLAPTSALSVPDASGPYPATPSSVPTPPDFAASVGGGGGSRESSNSGAVRSGRGGGYSGSIASRSGGGGLSSGGGGGSRGLSSGSGSGGGHWDAAGFEAAARAVLTTLEAAVREAEGAAAAGGTLPPAVTAVCEPGCVQLILQLQMQREGPRRGHARQASRLLAAGEGELADWDPSSVGDWERAEAALAALIQQAEEAGEQAEEAEAGEDEGLHLEESGAGGLVWPPAVSLSPGPEPPGEAPPVALLCLLEAGAVAAAGAGSRLRVVVVGPEGRVAADVTAPEAVAATEAEGYVGVRLHLRPTALSAQVPGVAVAHVLAEAEAGAEETAEAEQGQEAAASKGLADGPGQQHGCRRLLASLPVLVLPGEAAAEVRGLYGSVLRHVLGSDGGVEVRATAAGAGGAAAAQAAAAGATAAAASVVAKLDALLSSQQPQTGQQPAPPSSVSASVEVLPPSQALHVACDAYDTGMYDFAYDMGALLMQPYELAPEEGGGAADPGPSSSQRRRWSSGCAAGLRIGPPPAVVRGLVGPDMAAFLTGRGMGACLGLINDIGDQGEGPTPQANAAAPPAVPSPLCPPVPPSPADPSTSAASLTASTYPYGGSSTTYCSSRTSGLGRPATFGESVAEAHAKADMEVEVEEGCESESEAILQRLSAPASALAAAPTLAQVAAGGAGGAGGGSTGCTHRRAACRRLGYGAAAAKPPSQALPSGAWAEAEEAEAPAQSAFAFPAAAAPDTDACCSNPSPAAAVQPYESLSYEQFRRRYLRPTQVWGLGLRVAVRAAVLLRVVLPPPTEETRDEVATAAVFAAASVMALLVTLLWPRCRFVHVLLALCALEGAGLIAGMYRVPLPLPPRLMALPLRRLVRAWAGPGPSWPPLRLVSLRCWLSTLRHPACVALHAVWLAASMPVPLRPHLLASLLVGGPLAALAAASRGGGWAEVAAFTVLELAVGGAVSVAGERRVRAAWGSRVRKV</sequence>
<name>A0A836C6M5_9CHLO</name>
<comment type="caution">
    <text evidence="4">The sequence shown here is derived from an EMBL/GenBank/DDBJ whole genome shotgun (WGS) entry which is preliminary data.</text>
</comment>
<feature type="compositionally biased region" description="Low complexity" evidence="2">
    <location>
        <begin position="454"/>
        <end position="469"/>
    </location>
</feature>
<evidence type="ECO:0000256" key="1">
    <source>
        <dbReference type="SAM" id="Coils"/>
    </source>
</evidence>
<feature type="compositionally biased region" description="Polar residues" evidence="2">
    <location>
        <begin position="542"/>
        <end position="554"/>
    </location>
</feature>
<feature type="compositionally biased region" description="Low complexity" evidence="2">
    <location>
        <begin position="406"/>
        <end position="418"/>
    </location>
</feature>
<feature type="coiled-coil region" evidence="1">
    <location>
        <begin position="727"/>
        <end position="754"/>
    </location>
</feature>
<reference evidence="4" key="1">
    <citation type="journal article" date="2020" name="bioRxiv">
        <title>Comparative genomics of Chlamydomonas.</title>
        <authorList>
            <person name="Craig R.J."/>
            <person name="Hasan A.R."/>
            <person name="Ness R.W."/>
            <person name="Keightley P.D."/>
        </authorList>
    </citation>
    <scope>NUCLEOTIDE SEQUENCE</scope>
    <source>
        <strain evidence="4">CCAP 11/70</strain>
    </source>
</reference>
<gene>
    <name evidence="4" type="ORF">HYH03_001098</name>
</gene>
<dbReference type="InterPro" id="IPR051425">
    <property type="entry name" value="Formin_Homology"/>
</dbReference>
<keyword evidence="3" id="KW-0472">Membrane</keyword>
<feature type="transmembrane region" description="Helical" evidence="3">
    <location>
        <begin position="79"/>
        <end position="100"/>
    </location>
</feature>
<feature type="transmembrane region" description="Helical" evidence="3">
    <location>
        <begin position="1374"/>
        <end position="1393"/>
    </location>
</feature>
<evidence type="ECO:0000313" key="4">
    <source>
        <dbReference type="EMBL" id="KAG2501298.1"/>
    </source>
</evidence>
<feature type="region of interest" description="Disordered" evidence="2">
    <location>
        <begin position="391"/>
        <end position="472"/>
    </location>
</feature>
<feature type="compositionally biased region" description="Polar residues" evidence="2">
    <location>
        <begin position="365"/>
        <end position="377"/>
    </location>
</feature>
<keyword evidence="1" id="KW-0175">Coiled coil</keyword>
<keyword evidence="5" id="KW-1185">Reference proteome</keyword>
<dbReference type="PANTHER" id="PTHR45725:SF18">
    <property type="entry name" value="ORC1-LIKE AAA ATPASE DOMAIN-CONTAINING PROTEIN"/>
    <property type="match status" value="1"/>
</dbReference>
<dbReference type="Proteomes" id="UP000612055">
    <property type="component" value="Unassembled WGS sequence"/>
</dbReference>
<keyword evidence="3" id="KW-0812">Transmembrane</keyword>
<feature type="compositionally biased region" description="Gly residues" evidence="2">
    <location>
        <begin position="332"/>
        <end position="341"/>
    </location>
</feature>
<accession>A0A836C6M5</accession>
<evidence type="ECO:0000256" key="3">
    <source>
        <dbReference type="SAM" id="Phobius"/>
    </source>
</evidence>
<evidence type="ECO:0000313" key="5">
    <source>
        <dbReference type="Proteomes" id="UP000612055"/>
    </source>
</evidence>
<dbReference type="EMBL" id="JAEHOE010000002">
    <property type="protein sequence ID" value="KAG2501298.1"/>
    <property type="molecule type" value="Genomic_DNA"/>
</dbReference>
<dbReference type="PANTHER" id="PTHR45725">
    <property type="entry name" value="FORMIN HOMOLOGY 2 FAMILY MEMBER"/>
    <property type="match status" value="1"/>
</dbReference>
<feature type="compositionally biased region" description="Pro residues" evidence="2">
    <location>
        <begin position="428"/>
        <end position="442"/>
    </location>
</feature>
<evidence type="ECO:0000256" key="2">
    <source>
        <dbReference type="SAM" id="MobiDB-lite"/>
    </source>
</evidence>
<feature type="compositionally biased region" description="Polar residues" evidence="2">
    <location>
        <begin position="520"/>
        <end position="532"/>
    </location>
</feature>
<feature type="compositionally biased region" description="Low complexity" evidence="2">
    <location>
        <begin position="587"/>
        <end position="597"/>
    </location>
</feature>